<feature type="region of interest" description="Disordered" evidence="6">
    <location>
        <begin position="154"/>
        <end position="175"/>
    </location>
</feature>
<evidence type="ECO:0000256" key="1">
    <source>
        <dbReference type="ARBA" id="ARBA00000971"/>
    </source>
</evidence>
<dbReference type="EMBL" id="KZ992454">
    <property type="protein sequence ID" value="RKP10406.1"/>
    <property type="molecule type" value="Genomic_DNA"/>
</dbReference>
<dbReference type="GO" id="GO:0006457">
    <property type="term" value="P:protein folding"/>
    <property type="evidence" value="ECO:0007669"/>
    <property type="project" value="InterPro"/>
</dbReference>
<feature type="domain" description="PPIase cyclophilin-type" evidence="7">
    <location>
        <begin position="11"/>
        <end position="154"/>
    </location>
</feature>
<dbReference type="GO" id="GO:0003755">
    <property type="term" value="F:peptidyl-prolyl cis-trans isomerase activity"/>
    <property type="evidence" value="ECO:0007669"/>
    <property type="project" value="UniProtKB-UniRule"/>
</dbReference>
<dbReference type="SUPFAM" id="SSF50891">
    <property type="entry name" value="Cyclophilin-like"/>
    <property type="match status" value="1"/>
</dbReference>
<gene>
    <name evidence="8" type="ORF">THASP1DRAFT_34127</name>
</gene>
<dbReference type="Gene3D" id="2.40.100.10">
    <property type="entry name" value="Cyclophilin-like"/>
    <property type="match status" value="1"/>
</dbReference>
<evidence type="ECO:0000256" key="4">
    <source>
        <dbReference type="ARBA" id="ARBA00038509"/>
    </source>
</evidence>
<dbReference type="AlphaFoldDB" id="A0A4P9XVT9"/>
<dbReference type="PANTHER" id="PTHR45625:SF6">
    <property type="entry name" value="SPLICEOSOME-ASSOCIATED PROTEIN CWC27 HOMOLOG"/>
    <property type="match status" value="1"/>
</dbReference>
<evidence type="ECO:0000256" key="2">
    <source>
        <dbReference type="ARBA" id="ARBA00004123"/>
    </source>
</evidence>
<evidence type="ECO:0000313" key="8">
    <source>
        <dbReference type="EMBL" id="RKP10406.1"/>
    </source>
</evidence>
<dbReference type="PANTHER" id="PTHR45625">
    <property type="entry name" value="PEPTIDYL-PROLYL CIS-TRANS ISOMERASE-RELATED"/>
    <property type="match status" value="1"/>
</dbReference>
<evidence type="ECO:0000256" key="6">
    <source>
        <dbReference type="SAM" id="MobiDB-lite"/>
    </source>
</evidence>
<feature type="compositionally biased region" description="Polar residues" evidence="6">
    <location>
        <begin position="163"/>
        <end position="175"/>
    </location>
</feature>
<organism evidence="8 9">
    <name type="scientific">Thamnocephalis sphaerospora</name>
    <dbReference type="NCBI Taxonomy" id="78915"/>
    <lineage>
        <taxon>Eukaryota</taxon>
        <taxon>Fungi</taxon>
        <taxon>Fungi incertae sedis</taxon>
        <taxon>Zoopagomycota</taxon>
        <taxon>Zoopagomycotina</taxon>
        <taxon>Zoopagomycetes</taxon>
        <taxon>Zoopagales</taxon>
        <taxon>Sigmoideomycetaceae</taxon>
        <taxon>Thamnocephalis</taxon>
    </lineage>
</organism>
<comment type="function">
    <text evidence="5">PPIases accelerate the folding of proteins. It catalyzes the cis-trans isomerization of proline imidic peptide bonds in oligopeptides.</text>
</comment>
<comment type="catalytic activity">
    <reaction evidence="1 5">
        <text>[protein]-peptidylproline (omega=180) = [protein]-peptidylproline (omega=0)</text>
        <dbReference type="Rhea" id="RHEA:16237"/>
        <dbReference type="Rhea" id="RHEA-COMP:10747"/>
        <dbReference type="Rhea" id="RHEA-COMP:10748"/>
        <dbReference type="ChEBI" id="CHEBI:83833"/>
        <dbReference type="ChEBI" id="CHEBI:83834"/>
        <dbReference type="EC" id="5.2.1.8"/>
    </reaction>
</comment>
<dbReference type="InterPro" id="IPR020892">
    <property type="entry name" value="Cyclophilin-type_PPIase_CS"/>
</dbReference>
<dbReference type="Pfam" id="PF00160">
    <property type="entry name" value="Pro_isomerase"/>
    <property type="match status" value="1"/>
</dbReference>
<dbReference type="Proteomes" id="UP000271241">
    <property type="component" value="Unassembled WGS sequence"/>
</dbReference>
<dbReference type="PRINTS" id="PR00153">
    <property type="entry name" value="CSAPPISMRASE"/>
</dbReference>
<evidence type="ECO:0000259" key="7">
    <source>
        <dbReference type="PROSITE" id="PS50072"/>
    </source>
</evidence>
<keyword evidence="3" id="KW-0539">Nucleus</keyword>
<dbReference type="EC" id="5.2.1.8" evidence="5"/>
<dbReference type="PROSITE" id="PS00170">
    <property type="entry name" value="CSA_PPIASE_1"/>
    <property type="match status" value="1"/>
</dbReference>
<accession>A0A4P9XVT9</accession>
<dbReference type="PROSITE" id="PS50072">
    <property type="entry name" value="CSA_PPIASE_2"/>
    <property type="match status" value="1"/>
</dbReference>
<keyword evidence="5" id="KW-0413">Isomerase</keyword>
<name>A0A4P9XVT9_9FUNG</name>
<comment type="similarity">
    <text evidence="4">Belongs to the cyclophilin-type PPIase family. CWC27 subfamily.</text>
</comment>
<keyword evidence="5" id="KW-0697">Rotamase</keyword>
<dbReference type="STRING" id="78915.A0A4P9XVT9"/>
<protein>
    <recommendedName>
        <fullName evidence="5">Peptidyl-prolyl cis-trans isomerase</fullName>
        <shortName evidence="5">PPIase</shortName>
        <ecNumber evidence="5">5.2.1.8</ecNumber>
    </recommendedName>
</protein>
<keyword evidence="9" id="KW-1185">Reference proteome</keyword>
<evidence type="ECO:0000313" key="9">
    <source>
        <dbReference type="Proteomes" id="UP000271241"/>
    </source>
</evidence>
<reference evidence="9" key="1">
    <citation type="journal article" date="2018" name="Nat. Microbiol.">
        <title>Leveraging single-cell genomics to expand the fungal tree of life.</title>
        <authorList>
            <person name="Ahrendt S.R."/>
            <person name="Quandt C.A."/>
            <person name="Ciobanu D."/>
            <person name="Clum A."/>
            <person name="Salamov A."/>
            <person name="Andreopoulos B."/>
            <person name="Cheng J.F."/>
            <person name="Woyke T."/>
            <person name="Pelin A."/>
            <person name="Henrissat B."/>
            <person name="Reynolds N.K."/>
            <person name="Benny G.L."/>
            <person name="Smith M.E."/>
            <person name="James T.Y."/>
            <person name="Grigoriev I.V."/>
        </authorList>
    </citation>
    <scope>NUCLEOTIDE SEQUENCE [LARGE SCALE GENOMIC DNA]</scope>
    <source>
        <strain evidence="9">RSA 1356</strain>
    </source>
</reference>
<sequence length="175" mass="19386">MSQIYIQEPPTTGRVVLHTTVGDLDMELWCKEAPKACRNFIQLCLEGYYEDVIFHRVVPDFIVQGGDPTGTGMGGESIYGEPFADEYHSRLRFTRRGLVGMASAERNDNTSQFFITLGATPELQNRHTLFGRIAGDTLYNALSISELELNGERPYASSARGKGTNSAVRPCSTRS</sequence>
<dbReference type="InterPro" id="IPR029000">
    <property type="entry name" value="Cyclophilin-like_dom_sf"/>
</dbReference>
<dbReference type="InterPro" id="IPR002130">
    <property type="entry name" value="Cyclophilin-type_PPIase_dom"/>
</dbReference>
<comment type="subcellular location">
    <subcellularLocation>
        <location evidence="2">Nucleus</location>
    </subcellularLocation>
</comment>
<proteinExistence type="inferred from homology"/>
<dbReference type="OrthoDB" id="442970at2759"/>
<dbReference type="GO" id="GO:0071013">
    <property type="term" value="C:catalytic step 2 spliceosome"/>
    <property type="evidence" value="ECO:0007669"/>
    <property type="project" value="TreeGrafter"/>
</dbReference>
<evidence type="ECO:0000256" key="5">
    <source>
        <dbReference type="RuleBase" id="RU363019"/>
    </source>
</evidence>
<dbReference type="InterPro" id="IPR044666">
    <property type="entry name" value="Cyclophilin_A-like"/>
</dbReference>
<evidence type="ECO:0000256" key="3">
    <source>
        <dbReference type="ARBA" id="ARBA00023242"/>
    </source>
</evidence>